<accession>A0A1I4FK82</accession>
<dbReference type="NCBIfam" id="TIGR03083">
    <property type="entry name" value="maleylpyruvate isomerase family mycothiol-dependent enzyme"/>
    <property type="match status" value="1"/>
</dbReference>
<dbReference type="EMBL" id="FOSW01000007">
    <property type="protein sequence ID" value="SFL18324.1"/>
    <property type="molecule type" value="Genomic_DNA"/>
</dbReference>
<protein>
    <submittedName>
        <fullName evidence="1">TIGR03085 family protein</fullName>
    </submittedName>
</protein>
<keyword evidence="2" id="KW-1185">Reference proteome</keyword>
<dbReference type="SUPFAM" id="SSF109854">
    <property type="entry name" value="DinB/YfiT-like putative metalloenzymes"/>
    <property type="match status" value="1"/>
</dbReference>
<dbReference type="NCBIfam" id="TIGR03085">
    <property type="entry name" value="TIGR03085 family metal-binding protein"/>
    <property type="match status" value="1"/>
</dbReference>
<dbReference type="InParanoid" id="A0A1I4FK82"/>
<dbReference type="Gene3D" id="1.20.120.450">
    <property type="entry name" value="dinb family like domain"/>
    <property type="match status" value="1"/>
</dbReference>
<evidence type="ECO:0000313" key="1">
    <source>
        <dbReference type="EMBL" id="SFL18324.1"/>
    </source>
</evidence>
<dbReference type="OrthoDB" id="3268903at2"/>
<dbReference type="InterPro" id="IPR017517">
    <property type="entry name" value="Maleyloyr_isom"/>
</dbReference>
<dbReference type="STRING" id="504800.SAMN04488085_107216"/>
<proteinExistence type="predicted"/>
<dbReference type="AlphaFoldDB" id="A0A1I4FK82"/>
<dbReference type="InterPro" id="IPR017519">
    <property type="entry name" value="CHP03085"/>
</dbReference>
<name>A0A1I4FK82_9ACTN</name>
<organism evidence="1 2">
    <name type="scientific">Geodermatophilus ruber</name>
    <dbReference type="NCBI Taxonomy" id="504800"/>
    <lineage>
        <taxon>Bacteria</taxon>
        <taxon>Bacillati</taxon>
        <taxon>Actinomycetota</taxon>
        <taxon>Actinomycetes</taxon>
        <taxon>Geodermatophilales</taxon>
        <taxon>Geodermatophilaceae</taxon>
        <taxon>Geodermatophilus</taxon>
    </lineage>
</organism>
<gene>
    <name evidence="1" type="ORF">SAMN04488085_107216</name>
</gene>
<dbReference type="RefSeq" id="WP_091325316.1">
    <property type="nucleotide sequence ID" value="NZ_FOSW01000007.1"/>
</dbReference>
<dbReference type="InterPro" id="IPR034660">
    <property type="entry name" value="DinB/YfiT-like"/>
</dbReference>
<reference evidence="1 2" key="1">
    <citation type="submission" date="2016-10" db="EMBL/GenBank/DDBJ databases">
        <authorList>
            <person name="de Groot N.N."/>
        </authorList>
    </citation>
    <scope>NUCLEOTIDE SEQUENCE [LARGE SCALE GENOMIC DNA]</scope>
    <source>
        <strain evidence="1 2">DSM 45317</strain>
    </source>
</reference>
<evidence type="ECO:0000313" key="2">
    <source>
        <dbReference type="Proteomes" id="UP000199152"/>
    </source>
</evidence>
<dbReference type="Proteomes" id="UP000199152">
    <property type="component" value="Unassembled WGS sequence"/>
</dbReference>
<sequence length="203" mass="22018">MASSSRPLSDRERAGLADLLDALGPDAPTCCVGWTTAHLAAHLAVRDRRPDAMPGYGLEMLPVGGRLAGWSHRLEDRLRTATPYAAVVDQVRSGPPRWSPMRLPQVGAAVNSAEFTIHHEDVRRAQPGWQPRTLPGADQDALWPAARMFARRATGRDGLVLRRSDAPGVEKRLGAGGRTVTGEPLELLLWVSGRRDVARVTVS</sequence>